<evidence type="ECO:0000313" key="2">
    <source>
        <dbReference type="Proteomes" id="UP000562254"/>
    </source>
</evidence>
<name>A0A840XVV1_9PROT</name>
<reference evidence="1 2" key="1">
    <citation type="submission" date="2020-08" db="EMBL/GenBank/DDBJ databases">
        <title>Genomic Encyclopedia of Type Strains, Phase IV (KMG-IV): sequencing the most valuable type-strain genomes for metagenomic binning, comparative biology and taxonomic classification.</title>
        <authorList>
            <person name="Goeker M."/>
        </authorList>
    </citation>
    <scope>NUCLEOTIDE SEQUENCE [LARGE SCALE GENOMIC DNA]</scope>
    <source>
        <strain evidence="1 2">DSM 25895</strain>
    </source>
</reference>
<dbReference type="AlphaFoldDB" id="A0A840XVV1"/>
<dbReference type="RefSeq" id="WP_184486646.1">
    <property type="nucleotide sequence ID" value="NZ_JAAEDJ010000099.1"/>
</dbReference>
<protein>
    <submittedName>
        <fullName evidence="1">Uncharacterized protein</fullName>
    </submittedName>
</protein>
<dbReference type="EMBL" id="JACIJE010000011">
    <property type="protein sequence ID" value="MBB5691250.1"/>
    <property type="molecule type" value="Genomic_DNA"/>
</dbReference>
<keyword evidence="2" id="KW-1185">Reference proteome</keyword>
<sequence>MTTDAPRALVLDLVAFVAARPRPHAEVMEAWRTNCPRLTVWEDALEAGLVRVQDGLVHATEAGRRALAAR</sequence>
<organism evidence="1 2">
    <name type="scientific">Neoroseomonas alkaliterrae</name>
    <dbReference type="NCBI Taxonomy" id="1452450"/>
    <lineage>
        <taxon>Bacteria</taxon>
        <taxon>Pseudomonadati</taxon>
        <taxon>Pseudomonadota</taxon>
        <taxon>Alphaproteobacteria</taxon>
        <taxon>Acetobacterales</taxon>
        <taxon>Acetobacteraceae</taxon>
        <taxon>Neoroseomonas</taxon>
    </lineage>
</organism>
<comment type="caution">
    <text evidence="1">The sequence shown here is derived from an EMBL/GenBank/DDBJ whole genome shotgun (WGS) entry which is preliminary data.</text>
</comment>
<gene>
    <name evidence="1" type="ORF">FHS88_003403</name>
</gene>
<dbReference type="Proteomes" id="UP000562254">
    <property type="component" value="Unassembled WGS sequence"/>
</dbReference>
<accession>A0A840XVV1</accession>
<proteinExistence type="predicted"/>
<evidence type="ECO:0000313" key="1">
    <source>
        <dbReference type="EMBL" id="MBB5691250.1"/>
    </source>
</evidence>